<feature type="domain" description="EAL" evidence="3">
    <location>
        <begin position="449"/>
        <end position="702"/>
    </location>
</feature>
<feature type="domain" description="PAC" evidence="2">
    <location>
        <begin position="223"/>
        <end position="275"/>
    </location>
</feature>
<dbReference type="Gene3D" id="3.30.70.270">
    <property type="match status" value="1"/>
</dbReference>
<dbReference type="EMBL" id="SMKV01000031">
    <property type="protein sequence ID" value="TDC89613.1"/>
    <property type="molecule type" value="Genomic_DNA"/>
</dbReference>
<dbReference type="SUPFAM" id="SSF55785">
    <property type="entry name" value="PYP-like sensor domain (PAS domain)"/>
    <property type="match status" value="1"/>
</dbReference>
<sequence length="702" mass="77072">MSEGDPVGPPPESEWRADVARRWTAELRATSYLPLPPEEVEASLAELLDMVVLALGDSSQVVETGRAVGARLVEIRATGEESLSVTLRVLQDALLSDGTKVDALLSVLTEIAAGYAAADRESTFAQQETLNKALLTSKLKTDRELKASEARFSEVFTSTPIGVAISDLEGRFVQVNPAFEQVLGYHADDLVPMTIDRLFHPEDAEYLRASYRELIDGANSKRISDRKRLVRADGQAAWCYLGVSALRGADGAPSGVVTMVEDITELHLLQDRFQHQALHDALTGLPNRGFFHTRLEAALVNLPQDARLALYQLALDGFELINDGLGYPVGDQLIRTVARRLENLVEDEEALVARFGGTEFALLVWEQAETPPVPVMAQLINEMLAEPVYVAGRGIAASASVGVVQRVVEDADAANMLWAADVALRRAEAAGKRQWALFDPDLAPEEREESQLAAIMPGGLEMGEFDVVYRPQVLVPGGELCTLEAEYRWDTDDFGIIEHGDCLRLAERSGVTLSMRDWMLQTAWQHLGEWHDAGHEVRLSVSLSPDQGRDPDLAAVVHRVLDGSELDPCWLRLCMPIAAISGNEEARDNLRHLSSRGVKASLHEFTGSPGELRLLREMPVDSVRLSRDLVRLVHEAESPDVPEIQALRALISLMNGVWLCVDNVETQEQLALWREIGCSVVAGPHIGEPLLSFDVPDSLNRA</sequence>
<dbReference type="InterPro" id="IPR043128">
    <property type="entry name" value="Rev_trsase/Diguanyl_cyclase"/>
</dbReference>
<evidence type="ECO:0000259" key="3">
    <source>
        <dbReference type="PROSITE" id="PS50883"/>
    </source>
</evidence>
<dbReference type="SMART" id="SM00267">
    <property type="entry name" value="GGDEF"/>
    <property type="match status" value="1"/>
</dbReference>
<dbReference type="Pfam" id="PF00563">
    <property type="entry name" value="EAL"/>
    <property type="match status" value="1"/>
</dbReference>
<gene>
    <name evidence="5" type="ORF">E1161_20795</name>
</gene>
<dbReference type="SUPFAM" id="SSF141868">
    <property type="entry name" value="EAL domain-like"/>
    <property type="match status" value="1"/>
</dbReference>
<dbReference type="PANTHER" id="PTHR44757">
    <property type="entry name" value="DIGUANYLATE CYCLASE DGCP"/>
    <property type="match status" value="1"/>
</dbReference>
<evidence type="ECO:0000313" key="5">
    <source>
        <dbReference type="EMBL" id="TDC89613.1"/>
    </source>
</evidence>
<dbReference type="Pfam" id="PF00990">
    <property type="entry name" value="GGDEF"/>
    <property type="match status" value="1"/>
</dbReference>
<feature type="domain" description="PAS" evidence="1">
    <location>
        <begin position="148"/>
        <end position="218"/>
    </location>
</feature>
<proteinExistence type="predicted"/>
<dbReference type="InterPro" id="IPR000014">
    <property type="entry name" value="PAS"/>
</dbReference>
<evidence type="ECO:0000313" key="6">
    <source>
        <dbReference type="Proteomes" id="UP000294744"/>
    </source>
</evidence>
<dbReference type="CDD" id="cd01949">
    <property type="entry name" value="GGDEF"/>
    <property type="match status" value="1"/>
</dbReference>
<dbReference type="NCBIfam" id="TIGR00229">
    <property type="entry name" value="sensory_box"/>
    <property type="match status" value="1"/>
</dbReference>
<dbReference type="PROSITE" id="PS50112">
    <property type="entry name" value="PAS"/>
    <property type="match status" value="1"/>
</dbReference>
<dbReference type="InterPro" id="IPR052155">
    <property type="entry name" value="Biofilm_reg_signaling"/>
</dbReference>
<dbReference type="Proteomes" id="UP000294744">
    <property type="component" value="Unassembled WGS sequence"/>
</dbReference>
<dbReference type="PANTHER" id="PTHR44757:SF2">
    <property type="entry name" value="BIOFILM ARCHITECTURE MAINTENANCE PROTEIN MBAA"/>
    <property type="match status" value="1"/>
</dbReference>
<dbReference type="Pfam" id="PF08448">
    <property type="entry name" value="PAS_4"/>
    <property type="match status" value="1"/>
</dbReference>
<dbReference type="InterPro" id="IPR035965">
    <property type="entry name" value="PAS-like_dom_sf"/>
</dbReference>
<dbReference type="AlphaFoldDB" id="A0A4R4UMC9"/>
<feature type="domain" description="GGDEF" evidence="4">
    <location>
        <begin position="306"/>
        <end position="440"/>
    </location>
</feature>
<dbReference type="SMART" id="SM00091">
    <property type="entry name" value="PAS"/>
    <property type="match status" value="1"/>
</dbReference>
<dbReference type="Gene3D" id="3.30.450.20">
    <property type="entry name" value="PAS domain"/>
    <property type="match status" value="1"/>
</dbReference>
<dbReference type="OrthoDB" id="23692at2"/>
<accession>A0A4R4UMC9</accession>
<protein>
    <submittedName>
        <fullName evidence="5">EAL domain-containing protein</fullName>
    </submittedName>
</protein>
<dbReference type="InterPro" id="IPR000700">
    <property type="entry name" value="PAS-assoc_C"/>
</dbReference>
<dbReference type="PROSITE" id="PS50113">
    <property type="entry name" value="PAC"/>
    <property type="match status" value="1"/>
</dbReference>
<comment type="caution">
    <text evidence="5">The sequence shown here is derived from an EMBL/GenBank/DDBJ whole genome shotgun (WGS) entry which is preliminary data.</text>
</comment>
<dbReference type="InterPro" id="IPR000160">
    <property type="entry name" value="GGDEF_dom"/>
</dbReference>
<dbReference type="InterPro" id="IPR001633">
    <property type="entry name" value="EAL_dom"/>
</dbReference>
<reference evidence="5 6" key="1">
    <citation type="submission" date="2019-03" db="EMBL/GenBank/DDBJ databases">
        <title>Draft genome sequences of novel Actinobacteria.</title>
        <authorList>
            <person name="Sahin N."/>
            <person name="Ay H."/>
            <person name="Saygin H."/>
        </authorList>
    </citation>
    <scope>NUCLEOTIDE SEQUENCE [LARGE SCALE GENOMIC DNA]</scope>
    <source>
        <strain evidence="5 6">16K404</strain>
    </source>
</reference>
<dbReference type="CDD" id="cd01948">
    <property type="entry name" value="EAL"/>
    <property type="match status" value="1"/>
</dbReference>
<dbReference type="SUPFAM" id="SSF55073">
    <property type="entry name" value="Nucleotide cyclase"/>
    <property type="match status" value="1"/>
</dbReference>
<dbReference type="SMART" id="SM00052">
    <property type="entry name" value="EAL"/>
    <property type="match status" value="1"/>
</dbReference>
<keyword evidence="6" id="KW-1185">Reference proteome</keyword>
<dbReference type="InterPro" id="IPR035919">
    <property type="entry name" value="EAL_sf"/>
</dbReference>
<dbReference type="InterPro" id="IPR013656">
    <property type="entry name" value="PAS_4"/>
</dbReference>
<dbReference type="CDD" id="cd00130">
    <property type="entry name" value="PAS"/>
    <property type="match status" value="1"/>
</dbReference>
<dbReference type="InterPro" id="IPR029787">
    <property type="entry name" value="Nucleotide_cyclase"/>
</dbReference>
<dbReference type="PROSITE" id="PS50883">
    <property type="entry name" value="EAL"/>
    <property type="match status" value="1"/>
</dbReference>
<dbReference type="RefSeq" id="WP_132625857.1">
    <property type="nucleotide sequence ID" value="NZ_SMKV01000031.1"/>
</dbReference>
<evidence type="ECO:0000259" key="2">
    <source>
        <dbReference type="PROSITE" id="PS50113"/>
    </source>
</evidence>
<dbReference type="NCBIfam" id="TIGR00254">
    <property type="entry name" value="GGDEF"/>
    <property type="match status" value="1"/>
</dbReference>
<dbReference type="Gene3D" id="3.20.20.450">
    <property type="entry name" value="EAL domain"/>
    <property type="match status" value="1"/>
</dbReference>
<organism evidence="5 6">
    <name type="scientific">Saccharopolyspora aridisoli</name>
    <dbReference type="NCBI Taxonomy" id="2530385"/>
    <lineage>
        <taxon>Bacteria</taxon>
        <taxon>Bacillati</taxon>
        <taxon>Actinomycetota</taxon>
        <taxon>Actinomycetes</taxon>
        <taxon>Pseudonocardiales</taxon>
        <taxon>Pseudonocardiaceae</taxon>
        <taxon>Saccharopolyspora</taxon>
    </lineage>
</organism>
<evidence type="ECO:0000259" key="4">
    <source>
        <dbReference type="PROSITE" id="PS50887"/>
    </source>
</evidence>
<evidence type="ECO:0000259" key="1">
    <source>
        <dbReference type="PROSITE" id="PS50112"/>
    </source>
</evidence>
<name>A0A4R4UMC9_9PSEU</name>
<dbReference type="PROSITE" id="PS50887">
    <property type="entry name" value="GGDEF"/>
    <property type="match status" value="1"/>
</dbReference>